<feature type="domain" description="RRM" evidence="10">
    <location>
        <begin position="324"/>
        <end position="408"/>
    </location>
</feature>
<keyword evidence="9" id="KW-0812">Transmembrane</keyword>
<dbReference type="Pfam" id="PF00076">
    <property type="entry name" value="RRM_1"/>
    <property type="match status" value="1"/>
</dbReference>
<gene>
    <name evidence="12" type="primary">RBM17</name>
    <name evidence="12" type="ORF">T07_1401</name>
</gene>
<dbReference type="InterPro" id="IPR000467">
    <property type="entry name" value="G_patch_dom"/>
</dbReference>
<dbReference type="InterPro" id="IPR035979">
    <property type="entry name" value="RBD_domain_sf"/>
</dbReference>
<dbReference type="CDD" id="cd12647">
    <property type="entry name" value="RRM_UHM_SPF45"/>
    <property type="match status" value="1"/>
</dbReference>
<dbReference type="OrthoDB" id="5411533at2759"/>
<dbReference type="PANTHER" id="PTHR13288">
    <property type="entry name" value="SPLICING FACTOR 45 SPF45"/>
    <property type="match status" value="1"/>
</dbReference>
<keyword evidence="13" id="KW-1185">Reference proteome</keyword>
<proteinExistence type="inferred from homology"/>
<dbReference type="Proteomes" id="UP000054630">
    <property type="component" value="Unassembled WGS sequence"/>
</dbReference>
<evidence type="ECO:0000256" key="4">
    <source>
        <dbReference type="ARBA" id="ARBA00022884"/>
    </source>
</evidence>
<keyword evidence="6 7" id="KW-0539">Nucleus</keyword>
<evidence type="ECO:0000256" key="9">
    <source>
        <dbReference type="SAM" id="Phobius"/>
    </source>
</evidence>
<protein>
    <recommendedName>
        <fullName evidence="7">Splicing factor 45</fullName>
    </recommendedName>
    <alternativeName>
        <fullName evidence="7">RNA-binding motif protein 17</fullName>
    </alternativeName>
</protein>
<reference evidence="12 13" key="1">
    <citation type="submission" date="2015-01" db="EMBL/GenBank/DDBJ databases">
        <title>Evolution of Trichinella species and genotypes.</title>
        <authorList>
            <person name="Korhonen P.K."/>
            <person name="Edoardo P."/>
            <person name="Giuseppe L.R."/>
            <person name="Gasser R.B."/>
        </authorList>
    </citation>
    <scope>NUCLEOTIDE SEQUENCE [LARGE SCALE GENOMIC DNA]</scope>
    <source>
        <strain evidence="12">ISS37</strain>
    </source>
</reference>
<evidence type="ECO:0000256" key="3">
    <source>
        <dbReference type="ARBA" id="ARBA00022664"/>
    </source>
</evidence>
<evidence type="ECO:0000256" key="1">
    <source>
        <dbReference type="ARBA" id="ARBA00004123"/>
    </source>
</evidence>
<dbReference type="InterPro" id="IPR000504">
    <property type="entry name" value="RRM_dom"/>
</dbReference>
<dbReference type="PIRSF" id="PIRSF031066">
    <property type="entry name" value="Splicing_factor_SPF45"/>
    <property type="match status" value="1"/>
</dbReference>
<dbReference type="InterPro" id="IPR003954">
    <property type="entry name" value="RRM_euk-type"/>
</dbReference>
<accession>A0A0V0RHI3</accession>
<dbReference type="GO" id="GO:0045292">
    <property type="term" value="P:mRNA cis splicing, via spliceosome"/>
    <property type="evidence" value="ECO:0007669"/>
    <property type="project" value="UniProtKB-UniRule"/>
</dbReference>
<dbReference type="Pfam" id="PF01585">
    <property type="entry name" value="G-patch"/>
    <property type="match status" value="1"/>
</dbReference>
<dbReference type="STRING" id="6336.A0A0V0RHI3"/>
<evidence type="ECO:0000259" key="11">
    <source>
        <dbReference type="PROSITE" id="PS50174"/>
    </source>
</evidence>
<name>A0A0V0RHI3_9BILA</name>
<comment type="subunit">
    <text evidence="7">Associates with the spliceosome.</text>
</comment>
<comment type="similarity">
    <text evidence="2">Belongs to the RRM half pint family.</text>
</comment>
<dbReference type="InterPro" id="IPR034653">
    <property type="entry name" value="SPF45_RRM"/>
</dbReference>
<dbReference type="Gene3D" id="3.30.70.330">
    <property type="match status" value="1"/>
</dbReference>
<evidence type="ECO:0000256" key="6">
    <source>
        <dbReference type="ARBA" id="ARBA00023242"/>
    </source>
</evidence>
<dbReference type="AlphaFoldDB" id="A0A0V0RHI3"/>
<evidence type="ECO:0000256" key="5">
    <source>
        <dbReference type="ARBA" id="ARBA00023187"/>
    </source>
</evidence>
<keyword evidence="9" id="KW-1133">Transmembrane helix</keyword>
<dbReference type="GO" id="GO:0003723">
    <property type="term" value="F:RNA binding"/>
    <property type="evidence" value="ECO:0007669"/>
    <property type="project" value="UniProtKB-UniRule"/>
</dbReference>
<evidence type="ECO:0000256" key="8">
    <source>
        <dbReference type="SAM" id="MobiDB-lite"/>
    </source>
</evidence>
<keyword evidence="9" id="KW-0472">Membrane</keyword>
<dbReference type="InterPro" id="IPR012677">
    <property type="entry name" value="Nucleotide-bd_a/b_plait_sf"/>
</dbReference>
<dbReference type="InterPro" id="IPR040052">
    <property type="entry name" value="RBM17"/>
</dbReference>
<evidence type="ECO:0000256" key="7">
    <source>
        <dbReference type="PIRNR" id="PIRNR031066"/>
    </source>
</evidence>
<feature type="compositionally biased region" description="Polar residues" evidence="8">
    <location>
        <begin position="103"/>
        <end position="115"/>
    </location>
</feature>
<feature type="compositionally biased region" description="Polar residues" evidence="8">
    <location>
        <begin position="230"/>
        <end position="242"/>
    </location>
</feature>
<dbReference type="GO" id="GO:0000380">
    <property type="term" value="P:alternative mRNA splicing, via spliceosome"/>
    <property type="evidence" value="ECO:0007669"/>
    <property type="project" value="TreeGrafter"/>
</dbReference>
<dbReference type="GO" id="GO:0071011">
    <property type="term" value="C:precatalytic spliceosome"/>
    <property type="evidence" value="ECO:0007669"/>
    <property type="project" value="TreeGrafter"/>
</dbReference>
<comment type="function">
    <text evidence="7">Splice factor that binds to the single-stranded 3'AG at the exon/intron border and promotes its utilization in the second catalytic step. Involved in the regulation of alternative splicing and the utilization of cryptic splice sites.</text>
</comment>
<evidence type="ECO:0000313" key="13">
    <source>
        <dbReference type="Proteomes" id="UP000054630"/>
    </source>
</evidence>
<dbReference type="PROSITE" id="PS50102">
    <property type="entry name" value="RRM"/>
    <property type="match status" value="1"/>
</dbReference>
<comment type="subcellular location">
    <subcellularLocation>
        <location evidence="1 7">Nucleus</location>
    </subcellularLocation>
</comment>
<evidence type="ECO:0000313" key="12">
    <source>
        <dbReference type="EMBL" id="KRX13974.1"/>
    </source>
</evidence>
<keyword evidence="4 7" id="KW-0694">RNA-binding</keyword>
<dbReference type="FunFam" id="3.30.70.330:FF:000382">
    <property type="entry name" value="G-patch domain-containing protein"/>
    <property type="match status" value="1"/>
</dbReference>
<evidence type="ECO:0000256" key="2">
    <source>
        <dbReference type="ARBA" id="ARBA00005987"/>
    </source>
</evidence>
<dbReference type="SMART" id="SM00361">
    <property type="entry name" value="RRM_1"/>
    <property type="match status" value="1"/>
</dbReference>
<dbReference type="GO" id="GO:0005654">
    <property type="term" value="C:nucleoplasm"/>
    <property type="evidence" value="ECO:0007669"/>
    <property type="project" value="UniProtKB-UniRule"/>
</dbReference>
<dbReference type="PANTHER" id="PTHR13288:SF8">
    <property type="entry name" value="SPLICING FACTOR 45"/>
    <property type="match status" value="1"/>
</dbReference>
<dbReference type="SUPFAM" id="SSF54928">
    <property type="entry name" value="RNA-binding domain, RBD"/>
    <property type="match status" value="1"/>
</dbReference>
<feature type="transmembrane region" description="Helical" evidence="9">
    <location>
        <begin position="6"/>
        <end position="26"/>
    </location>
</feature>
<keyword evidence="3 7" id="KW-0507">mRNA processing</keyword>
<feature type="compositionally biased region" description="Low complexity" evidence="8">
    <location>
        <begin position="116"/>
        <end position="125"/>
    </location>
</feature>
<dbReference type="EMBL" id="JYDL01000176">
    <property type="protein sequence ID" value="KRX13974.1"/>
    <property type="molecule type" value="Genomic_DNA"/>
</dbReference>
<sequence length="417" mass="46786">MFENNTLFIFCSTVIAIVYSICMQVCKVKQCRCMMVWIHLWQEFLIQMKRTHANRPFPKACIIFHIAHESWKKNLKLLKAHMHLKRVAALQKVRPPPSDEQHQGMSTLSKAGNKNSGSSVGSAMHSSLAKQQAVSVQDEWRVEDEYDPNHPNEFANLVTFRDNARSKFGCQSYTRRSGVEKTNYSSSGDEVGEEEKPIGKWNSLCERPERWRSTGAAIAPPPELIEQDKQTAVSESETSDSSFMPPPPPPTASARGLDFAARIMERYGYKQGSGLGRDEQGMSTALQVEKVGTRHGKIIHESSSAATASTTEVNVTDELRNPTKVMLLRNMVGAGEVDSELQPEVQDEMLKYGEVRRCMVVEVPNASDVDAVRIFVEFARVEQAIKAVVALNGRFFAGRSVMASFYDPEKFARLELY</sequence>
<keyword evidence="5 7" id="KW-0508">mRNA splicing</keyword>
<feature type="region of interest" description="Disordered" evidence="8">
    <location>
        <begin position="216"/>
        <end position="253"/>
    </location>
</feature>
<keyword evidence="7" id="KW-0747">Spliceosome</keyword>
<dbReference type="SMART" id="SM00443">
    <property type="entry name" value="G_patch"/>
    <property type="match status" value="1"/>
</dbReference>
<feature type="domain" description="G-patch" evidence="11">
    <location>
        <begin position="256"/>
        <end position="296"/>
    </location>
</feature>
<organism evidence="12 13">
    <name type="scientific">Trichinella nelsoni</name>
    <dbReference type="NCBI Taxonomy" id="6336"/>
    <lineage>
        <taxon>Eukaryota</taxon>
        <taxon>Metazoa</taxon>
        <taxon>Ecdysozoa</taxon>
        <taxon>Nematoda</taxon>
        <taxon>Enoplea</taxon>
        <taxon>Dorylaimia</taxon>
        <taxon>Trichinellida</taxon>
        <taxon>Trichinellidae</taxon>
        <taxon>Trichinella</taxon>
    </lineage>
</organism>
<feature type="region of interest" description="Disordered" evidence="8">
    <location>
        <begin position="91"/>
        <end position="125"/>
    </location>
</feature>
<comment type="caution">
    <text evidence="12">The sequence shown here is derived from an EMBL/GenBank/DDBJ whole genome shotgun (WGS) entry which is preliminary data.</text>
</comment>
<dbReference type="PROSITE" id="PS50174">
    <property type="entry name" value="G_PATCH"/>
    <property type="match status" value="1"/>
</dbReference>
<evidence type="ECO:0000259" key="10">
    <source>
        <dbReference type="PROSITE" id="PS50102"/>
    </source>
</evidence>